<dbReference type="InterPro" id="IPR050739">
    <property type="entry name" value="MFP"/>
</dbReference>
<feature type="domain" description="AprE-like beta-barrel" evidence="13">
    <location>
        <begin position="349"/>
        <end position="437"/>
    </location>
</feature>
<dbReference type="STRING" id="1122156.SAMN02745117_00916"/>
<dbReference type="Pfam" id="PF26002">
    <property type="entry name" value="Beta-barrel_AprE"/>
    <property type="match status" value="1"/>
</dbReference>
<feature type="coiled-coil region" evidence="10">
    <location>
        <begin position="178"/>
        <end position="219"/>
    </location>
</feature>
<evidence type="ECO:0000256" key="3">
    <source>
        <dbReference type="ARBA" id="ARBA00022448"/>
    </source>
</evidence>
<keyword evidence="5 9" id="KW-0997">Cell inner membrane</keyword>
<evidence type="ECO:0000256" key="2">
    <source>
        <dbReference type="ARBA" id="ARBA00009477"/>
    </source>
</evidence>
<evidence type="ECO:0000256" key="7">
    <source>
        <dbReference type="ARBA" id="ARBA00022989"/>
    </source>
</evidence>
<dbReference type="Gene3D" id="2.40.50.100">
    <property type="match status" value="1"/>
</dbReference>
<sequence>MTQFSPTPDPAANPSGASASDRPAEPGKEHNSSSRPPFGIMRTGWLILLLGFVGFLIWAAFAPIESGITASGEIVVDSQRQKVQHLSGGIVEEILVRDGDHVEQGQVVVRLNRTRLQSELAIIQSQLLTALATEARLLAERARQGQFSYPQMVEEASSNDPRVAEAMHTQRQLFRTRRLSLQNEKSILDQQIRGLNEQLQGIQAQAAGKNTQLALLQEELTSLKTLFDQGYVPRSRIFELERAVADIHARRSDDQAQLGRIQSALSEARLQKLQREQTYDKEIETELANTQRDIAGLEQRAIALRDELDRVEIRTPVSGTVLGLQIHTAGGIVRPGEDILDVVPDNEPLIVEARIPVQSIELMVNDLEALLNFSALSRLNPTVKGHVIHVSADRLTDERTGTPYFKARIEVPPEELKRLSYERIIPGMPVDVVIRTGERSLLHYLLQPLTDRVFSAFRER</sequence>
<evidence type="ECO:0000313" key="14">
    <source>
        <dbReference type="EMBL" id="SHE85058.1"/>
    </source>
</evidence>
<keyword evidence="15" id="KW-1185">Reference proteome</keyword>
<organism evidence="14 15">
    <name type="scientific">Lampropedia hyalina DSM 16112</name>
    <dbReference type="NCBI Taxonomy" id="1122156"/>
    <lineage>
        <taxon>Bacteria</taxon>
        <taxon>Pseudomonadati</taxon>
        <taxon>Pseudomonadota</taxon>
        <taxon>Betaproteobacteria</taxon>
        <taxon>Burkholderiales</taxon>
        <taxon>Comamonadaceae</taxon>
        <taxon>Lampropedia</taxon>
    </lineage>
</organism>
<dbReference type="InterPro" id="IPR010129">
    <property type="entry name" value="T1SS_HlyD"/>
</dbReference>
<dbReference type="InterPro" id="IPR058982">
    <property type="entry name" value="Beta-barrel_AprE"/>
</dbReference>
<keyword evidence="4 9" id="KW-1003">Cell membrane</keyword>
<dbReference type="GO" id="GO:0006508">
    <property type="term" value="P:proteolysis"/>
    <property type="evidence" value="ECO:0007669"/>
    <property type="project" value="UniProtKB-KW"/>
</dbReference>
<evidence type="ECO:0000256" key="8">
    <source>
        <dbReference type="ARBA" id="ARBA00023136"/>
    </source>
</evidence>
<dbReference type="PANTHER" id="PTHR30386:SF17">
    <property type="entry name" value="ALKALINE PROTEASE SECRETION PROTEIN APRE"/>
    <property type="match status" value="1"/>
</dbReference>
<dbReference type="OrthoDB" id="9775513at2"/>
<feature type="transmembrane region" description="Helical" evidence="9">
    <location>
        <begin position="43"/>
        <end position="61"/>
    </location>
</feature>
<evidence type="ECO:0000256" key="6">
    <source>
        <dbReference type="ARBA" id="ARBA00022692"/>
    </source>
</evidence>
<evidence type="ECO:0000256" key="9">
    <source>
        <dbReference type="RuleBase" id="RU365093"/>
    </source>
</evidence>
<evidence type="ECO:0000259" key="12">
    <source>
        <dbReference type="Pfam" id="PF25994"/>
    </source>
</evidence>
<dbReference type="Gene3D" id="2.40.30.170">
    <property type="match status" value="1"/>
</dbReference>
<keyword evidence="6 9" id="KW-0812">Transmembrane</keyword>
<protein>
    <recommendedName>
        <fullName evidence="9">Membrane fusion protein (MFP) family protein</fullName>
    </recommendedName>
</protein>
<keyword evidence="14" id="KW-0645">Protease</keyword>
<keyword evidence="10" id="KW-0175">Coiled coil</keyword>
<dbReference type="GO" id="GO:0008233">
    <property type="term" value="F:peptidase activity"/>
    <property type="evidence" value="ECO:0007669"/>
    <property type="project" value="UniProtKB-KW"/>
</dbReference>
<dbReference type="EMBL" id="FQUZ01000008">
    <property type="protein sequence ID" value="SHE85058.1"/>
    <property type="molecule type" value="Genomic_DNA"/>
</dbReference>
<evidence type="ECO:0000256" key="11">
    <source>
        <dbReference type="SAM" id="MobiDB-lite"/>
    </source>
</evidence>
<evidence type="ECO:0000256" key="1">
    <source>
        <dbReference type="ARBA" id="ARBA00004377"/>
    </source>
</evidence>
<dbReference type="NCBIfam" id="TIGR01843">
    <property type="entry name" value="type_I_hlyD"/>
    <property type="match status" value="1"/>
</dbReference>
<reference evidence="14 15" key="1">
    <citation type="submission" date="2016-11" db="EMBL/GenBank/DDBJ databases">
        <authorList>
            <person name="Jaros S."/>
            <person name="Januszkiewicz K."/>
            <person name="Wedrychowicz H."/>
        </authorList>
    </citation>
    <scope>NUCLEOTIDE SEQUENCE [LARGE SCALE GENOMIC DNA]</scope>
    <source>
        <strain evidence="14 15">DSM 16112</strain>
    </source>
</reference>
<name>A0A1M4WV36_9BURK</name>
<comment type="similarity">
    <text evidence="2 9">Belongs to the membrane fusion protein (MFP) (TC 8.A.1) family.</text>
</comment>
<dbReference type="Proteomes" id="UP000184327">
    <property type="component" value="Unassembled WGS sequence"/>
</dbReference>
<keyword evidence="7 9" id="KW-1133">Transmembrane helix</keyword>
<dbReference type="GO" id="GO:0015031">
    <property type="term" value="P:protein transport"/>
    <property type="evidence" value="ECO:0007669"/>
    <property type="project" value="InterPro"/>
</dbReference>
<dbReference type="GO" id="GO:0005886">
    <property type="term" value="C:plasma membrane"/>
    <property type="evidence" value="ECO:0007669"/>
    <property type="project" value="UniProtKB-SubCell"/>
</dbReference>
<dbReference type="PRINTS" id="PR01490">
    <property type="entry name" value="RTXTOXIND"/>
</dbReference>
<keyword evidence="14" id="KW-0378">Hydrolase</keyword>
<evidence type="ECO:0000256" key="4">
    <source>
        <dbReference type="ARBA" id="ARBA00022475"/>
    </source>
</evidence>
<dbReference type="PANTHER" id="PTHR30386">
    <property type="entry name" value="MEMBRANE FUSION SUBUNIT OF EMRAB-TOLC MULTIDRUG EFFLUX PUMP"/>
    <property type="match status" value="1"/>
</dbReference>
<dbReference type="AlphaFoldDB" id="A0A1M4WV36"/>
<dbReference type="InterPro" id="IPR058781">
    <property type="entry name" value="HH_AprE-like"/>
</dbReference>
<evidence type="ECO:0000313" key="15">
    <source>
        <dbReference type="Proteomes" id="UP000184327"/>
    </source>
</evidence>
<gene>
    <name evidence="14" type="ORF">SAMN02745117_00916</name>
</gene>
<keyword evidence="8 9" id="KW-0472">Membrane</keyword>
<evidence type="ECO:0000256" key="5">
    <source>
        <dbReference type="ARBA" id="ARBA00022519"/>
    </source>
</evidence>
<keyword evidence="3 9" id="KW-0813">Transport</keyword>
<dbReference type="SUPFAM" id="SSF111369">
    <property type="entry name" value="HlyD-like secretion proteins"/>
    <property type="match status" value="1"/>
</dbReference>
<dbReference type="Pfam" id="PF25994">
    <property type="entry name" value="HH_AprE"/>
    <property type="match status" value="1"/>
</dbReference>
<dbReference type="RefSeq" id="WP_073355165.1">
    <property type="nucleotide sequence ID" value="NZ_FQUZ01000008.1"/>
</dbReference>
<comment type="subcellular location">
    <subcellularLocation>
        <location evidence="1 9">Cell inner membrane</location>
        <topology evidence="1 9">Single-pass membrane protein</topology>
    </subcellularLocation>
</comment>
<evidence type="ECO:0000259" key="13">
    <source>
        <dbReference type="Pfam" id="PF26002"/>
    </source>
</evidence>
<accession>A0A1M4WV36</accession>
<feature type="region of interest" description="Disordered" evidence="11">
    <location>
        <begin position="1"/>
        <end position="35"/>
    </location>
</feature>
<feature type="coiled-coil region" evidence="10">
    <location>
        <begin position="280"/>
        <end position="314"/>
    </location>
</feature>
<proteinExistence type="inferred from homology"/>
<evidence type="ECO:0000256" key="10">
    <source>
        <dbReference type="SAM" id="Coils"/>
    </source>
</evidence>
<feature type="domain" description="AprE-like long alpha-helical hairpin" evidence="12">
    <location>
        <begin position="117"/>
        <end position="307"/>
    </location>
</feature>
<feature type="compositionally biased region" description="Basic and acidic residues" evidence="11">
    <location>
        <begin position="22"/>
        <end position="32"/>
    </location>
</feature>